<dbReference type="Proteomes" id="UP000472264">
    <property type="component" value="Chromosome 17"/>
</dbReference>
<proteinExistence type="predicted"/>
<organism evidence="2 3">
    <name type="scientific">Echeneis naucrates</name>
    <name type="common">Live sharksucker</name>
    <dbReference type="NCBI Taxonomy" id="173247"/>
    <lineage>
        <taxon>Eukaryota</taxon>
        <taxon>Metazoa</taxon>
        <taxon>Chordata</taxon>
        <taxon>Craniata</taxon>
        <taxon>Vertebrata</taxon>
        <taxon>Euteleostomi</taxon>
        <taxon>Actinopterygii</taxon>
        <taxon>Neopterygii</taxon>
        <taxon>Teleostei</taxon>
        <taxon>Neoteleostei</taxon>
        <taxon>Acanthomorphata</taxon>
        <taxon>Carangaria</taxon>
        <taxon>Carangiformes</taxon>
        <taxon>Echeneidae</taxon>
        <taxon>Echeneis</taxon>
    </lineage>
</organism>
<reference evidence="2" key="1">
    <citation type="submission" date="2021-04" db="EMBL/GenBank/DDBJ databases">
        <authorList>
            <consortium name="Wellcome Sanger Institute Data Sharing"/>
        </authorList>
    </citation>
    <scope>NUCLEOTIDE SEQUENCE [LARGE SCALE GENOMIC DNA]</scope>
</reference>
<feature type="compositionally biased region" description="Polar residues" evidence="1">
    <location>
        <begin position="1"/>
        <end position="16"/>
    </location>
</feature>
<accession>A0A665UL41</accession>
<reference evidence="2" key="3">
    <citation type="submission" date="2025-09" db="UniProtKB">
        <authorList>
            <consortium name="Ensembl"/>
        </authorList>
    </citation>
    <scope>IDENTIFICATION</scope>
</reference>
<evidence type="ECO:0000313" key="2">
    <source>
        <dbReference type="Ensembl" id="ENSENLP00000020075.1"/>
    </source>
</evidence>
<reference evidence="2" key="2">
    <citation type="submission" date="2025-08" db="UniProtKB">
        <authorList>
            <consortium name="Ensembl"/>
        </authorList>
    </citation>
    <scope>IDENTIFICATION</scope>
</reference>
<name>A0A665UL41_ECHNA</name>
<dbReference type="InParanoid" id="A0A665UL41"/>
<keyword evidence="3" id="KW-1185">Reference proteome</keyword>
<evidence type="ECO:0000256" key="1">
    <source>
        <dbReference type="SAM" id="MobiDB-lite"/>
    </source>
</evidence>
<dbReference type="AlphaFoldDB" id="A0A665UL41"/>
<evidence type="ECO:0000313" key="3">
    <source>
        <dbReference type="Proteomes" id="UP000472264"/>
    </source>
</evidence>
<feature type="region of interest" description="Disordered" evidence="1">
    <location>
        <begin position="1"/>
        <end position="20"/>
    </location>
</feature>
<protein>
    <submittedName>
        <fullName evidence="2">Uncharacterized protein</fullName>
    </submittedName>
</protein>
<sequence length="91" mass="10230">MSFYSENPVSSNTDTARSAAVQPRCVLHPHKQMQKCKSMRKCTCMQPQKNVMLQIYLNAIIIHPPSCRCVHSNIHRDGANPSSQYSEALPS</sequence>
<dbReference type="Ensembl" id="ENSENLT00000020797.1">
    <property type="protein sequence ID" value="ENSENLP00000020075.1"/>
    <property type="gene ID" value="ENSENLG00000009173.1"/>
</dbReference>